<accession>A0AA39RN48</accession>
<protein>
    <submittedName>
        <fullName evidence="1">Uncharacterized protein</fullName>
    </submittedName>
</protein>
<sequence length="258" mass="28483">MSLRQAKFRAPSRAKIFQVMALRQAKFRAPSRAEILKVMVLRQATLLAPSRAKICYVEAPRQATCLTGLGNSLQKYSITKIFGGYLNNPSLTHHSISQVAIEGHGDVMLTLNAANIENTQFTSFGMVLNQALDHHTIFFNQERIYTLRVGTAAPLFSGIVVCMTKSFVYIVTMTITSAHMVFGGFGQDITLDHNSYVIAGDLGNVPIQFALSVVDLFSIVKGKGIYNSNMVWINGSHFAPSMLNFHVPSIGELLFFFV</sequence>
<evidence type="ECO:0000313" key="2">
    <source>
        <dbReference type="Proteomes" id="UP001168877"/>
    </source>
</evidence>
<comment type="caution">
    <text evidence="1">The sequence shown here is derived from an EMBL/GenBank/DDBJ whole genome shotgun (WGS) entry which is preliminary data.</text>
</comment>
<proteinExistence type="predicted"/>
<dbReference type="Proteomes" id="UP001168877">
    <property type="component" value="Unassembled WGS sequence"/>
</dbReference>
<dbReference type="AlphaFoldDB" id="A0AA39RN48"/>
<organism evidence="1 2">
    <name type="scientific">Acer saccharum</name>
    <name type="common">Sugar maple</name>
    <dbReference type="NCBI Taxonomy" id="4024"/>
    <lineage>
        <taxon>Eukaryota</taxon>
        <taxon>Viridiplantae</taxon>
        <taxon>Streptophyta</taxon>
        <taxon>Embryophyta</taxon>
        <taxon>Tracheophyta</taxon>
        <taxon>Spermatophyta</taxon>
        <taxon>Magnoliopsida</taxon>
        <taxon>eudicotyledons</taxon>
        <taxon>Gunneridae</taxon>
        <taxon>Pentapetalae</taxon>
        <taxon>rosids</taxon>
        <taxon>malvids</taxon>
        <taxon>Sapindales</taxon>
        <taxon>Sapindaceae</taxon>
        <taxon>Hippocastanoideae</taxon>
        <taxon>Acereae</taxon>
        <taxon>Acer</taxon>
    </lineage>
</organism>
<reference evidence="1" key="1">
    <citation type="journal article" date="2022" name="Plant J.">
        <title>Strategies of tolerance reflected in two North American maple genomes.</title>
        <authorList>
            <person name="McEvoy S.L."/>
            <person name="Sezen U.U."/>
            <person name="Trouern-Trend A."/>
            <person name="McMahon S.M."/>
            <person name="Schaberg P.G."/>
            <person name="Yang J."/>
            <person name="Wegrzyn J.L."/>
            <person name="Swenson N.G."/>
        </authorList>
    </citation>
    <scope>NUCLEOTIDE SEQUENCE</scope>
    <source>
        <strain evidence="1">NS2018</strain>
    </source>
</reference>
<keyword evidence="2" id="KW-1185">Reference proteome</keyword>
<gene>
    <name evidence="1" type="ORF">LWI29_025719</name>
</gene>
<dbReference type="EMBL" id="JAUESC010000386">
    <property type="protein sequence ID" value="KAK0576948.1"/>
    <property type="molecule type" value="Genomic_DNA"/>
</dbReference>
<evidence type="ECO:0000313" key="1">
    <source>
        <dbReference type="EMBL" id="KAK0576948.1"/>
    </source>
</evidence>
<reference evidence="1" key="2">
    <citation type="submission" date="2023-06" db="EMBL/GenBank/DDBJ databases">
        <authorList>
            <person name="Swenson N.G."/>
            <person name="Wegrzyn J.L."/>
            <person name="Mcevoy S.L."/>
        </authorList>
    </citation>
    <scope>NUCLEOTIDE SEQUENCE</scope>
    <source>
        <strain evidence="1">NS2018</strain>
        <tissue evidence="1">Leaf</tissue>
    </source>
</reference>
<name>A0AA39RN48_ACESA</name>